<dbReference type="AlphaFoldDB" id="A0A1U7UP15"/>
<dbReference type="SMART" id="SM00353">
    <property type="entry name" value="HLH"/>
    <property type="match status" value="1"/>
</dbReference>
<feature type="compositionally biased region" description="Polar residues" evidence="13">
    <location>
        <begin position="339"/>
        <end position="351"/>
    </location>
</feature>
<dbReference type="OrthoDB" id="10034090at2759"/>
<keyword evidence="2" id="KW-0217">Developmental protein</keyword>
<feature type="compositionally biased region" description="Basic and acidic residues" evidence="13">
    <location>
        <begin position="493"/>
        <end position="505"/>
    </location>
</feature>
<dbReference type="KEGG" id="csyr:103276357"/>
<name>A0A1U7UP15_CARSF</name>
<dbReference type="Proteomes" id="UP000189704">
    <property type="component" value="Unplaced"/>
</dbReference>
<keyword evidence="8" id="KW-0539">Nucleus</keyword>
<evidence type="ECO:0000256" key="8">
    <source>
        <dbReference type="ARBA" id="ARBA00023242"/>
    </source>
</evidence>
<dbReference type="GO" id="GO:0045893">
    <property type="term" value="P:positive regulation of DNA-templated transcription"/>
    <property type="evidence" value="ECO:0007669"/>
    <property type="project" value="UniProtKB-ARBA"/>
</dbReference>
<feature type="compositionally biased region" description="Basic and acidic residues" evidence="13">
    <location>
        <begin position="511"/>
        <end position="526"/>
    </location>
</feature>
<dbReference type="InterPro" id="IPR051098">
    <property type="entry name" value="NeuroDiff_E-box_TFs"/>
</dbReference>
<sequence length="657" mass="70247">MFSPPVNSGKTRPTTLGSSQFSGSGMDERGGTTSWGTGGQPSPSYDSSRGFTDSPHYSDHLNDSRLGAHEGLSPTPFMNSNLMGKTSERGSFSLYSRDTGLPGCQSSLLRQDLGLGSPAQLSSSGKPGTPYYSFSGTSSRRRPLHDSTALDPLQAKKVRKVPPGLPSSVYAPSPNSDDFNRESPSYPSPKPPTSMFASTFFMQDGTHNSSDLWSSSNGMSQPGFGGILGTSTSHMSQSSSYGSLHSHDRLSYPPHSVSPTDINTSLPPMSSFHRSSTSSSPYVAASHTPPINGSDSILGTRGNAAGSSQTGDALGKALASIYSPDHTSSSFPSNPSTPVGSPSPLTGTSQWPRPGGQAPSSPSYENSLHSLQSRMEDRLDRLDDAIHVLRNHAVGPSTSLPAGHSDIHSLLGPSHNAPIGNLNSNYGGSSLVTSTRSASMVGTHREDSVSLNGNHSVLSSTVTASSTDLNHKTQENYRGGLQSQSGTVVATEIKTENKEKDENLHEPPSSDDMKSDDESSQKDIKVSSRGRTSSTNEDEDLNPEQKIEREKERRMANNARERLRVRDINEAFKELGRMCQLHLKSEKPQTKLLILHQAVAVILSLEQQVRERNLNPKAACLKRREEEKVSAVSAEPPTTLPGTHPGLSETTNPMGHM</sequence>
<keyword evidence="15" id="KW-1185">Reference proteome</keyword>
<dbReference type="CTD" id="6938"/>
<evidence type="ECO:0000256" key="12">
    <source>
        <dbReference type="ARBA" id="ARBA00043010"/>
    </source>
</evidence>
<dbReference type="InterPro" id="IPR011598">
    <property type="entry name" value="bHLH_dom"/>
</dbReference>
<feature type="compositionally biased region" description="Polar residues" evidence="13">
    <location>
        <begin position="257"/>
        <end position="268"/>
    </location>
</feature>
<evidence type="ECO:0000256" key="13">
    <source>
        <dbReference type="SAM" id="MobiDB-lite"/>
    </source>
</evidence>
<dbReference type="InterPro" id="IPR036638">
    <property type="entry name" value="HLH_DNA-bd_sf"/>
</dbReference>
<feature type="compositionally biased region" description="Polar residues" evidence="13">
    <location>
        <begin position="358"/>
        <end position="370"/>
    </location>
</feature>
<dbReference type="CDD" id="cd18945">
    <property type="entry name" value="bHLH_E-protein_TCF4_E2-2"/>
    <property type="match status" value="1"/>
</dbReference>
<feature type="region of interest" description="Disordered" evidence="13">
    <location>
        <begin position="1"/>
        <end position="288"/>
    </location>
</feature>
<dbReference type="SUPFAM" id="SSF47459">
    <property type="entry name" value="HLH, helix-loop-helix DNA-binding domain"/>
    <property type="match status" value="1"/>
</dbReference>
<dbReference type="PANTHER" id="PTHR11793:SF11">
    <property type="entry name" value="TRANSCRIPTION FACTOR 12"/>
    <property type="match status" value="1"/>
</dbReference>
<keyword evidence="3" id="KW-0221">Differentiation</keyword>
<dbReference type="FunFam" id="4.10.280.10:FF:000001">
    <property type="entry name" value="Putative transcription factor 12"/>
    <property type="match status" value="1"/>
</dbReference>
<feature type="region of interest" description="Disordered" evidence="13">
    <location>
        <begin position="461"/>
        <end position="555"/>
    </location>
</feature>
<dbReference type="GO" id="GO:0000981">
    <property type="term" value="F:DNA-binding transcription factor activity, RNA polymerase II-specific"/>
    <property type="evidence" value="ECO:0007669"/>
    <property type="project" value="TreeGrafter"/>
</dbReference>
<keyword evidence="4" id="KW-0524">Neurogenesis</keyword>
<gene>
    <name evidence="16" type="primary">TCF12</name>
</gene>
<evidence type="ECO:0000256" key="5">
    <source>
        <dbReference type="ARBA" id="ARBA00023015"/>
    </source>
</evidence>
<dbReference type="GO" id="GO:0005667">
    <property type="term" value="C:transcription regulator complex"/>
    <property type="evidence" value="ECO:0007669"/>
    <property type="project" value="TreeGrafter"/>
</dbReference>
<feature type="compositionally biased region" description="Low complexity" evidence="13">
    <location>
        <begin position="327"/>
        <end position="338"/>
    </location>
</feature>
<evidence type="ECO:0000313" key="15">
    <source>
        <dbReference type="Proteomes" id="UP000189704"/>
    </source>
</evidence>
<feature type="compositionally biased region" description="Polar residues" evidence="13">
    <location>
        <begin position="119"/>
        <end position="138"/>
    </location>
</feature>
<comment type="subcellular location">
    <subcellularLocation>
        <location evidence="1">Nucleus</location>
    </subcellularLocation>
</comment>
<dbReference type="Pfam" id="PF00010">
    <property type="entry name" value="HLH"/>
    <property type="match status" value="1"/>
</dbReference>
<dbReference type="PANTHER" id="PTHR11793">
    <property type="entry name" value="BASIC HELIX-LOOP-HELIX TRANSCRIPTION FACTOR"/>
    <property type="match status" value="1"/>
</dbReference>
<dbReference type="GO" id="GO:0005634">
    <property type="term" value="C:nucleus"/>
    <property type="evidence" value="ECO:0007669"/>
    <property type="project" value="UniProtKB-SubCell"/>
</dbReference>
<dbReference type="GO" id="GO:0007399">
    <property type="term" value="P:nervous system development"/>
    <property type="evidence" value="ECO:0007669"/>
    <property type="project" value="UniProtKB-KW"/>
</dbReference>
<dbReference type="RefSeq" id="XP_008071950.1">
    <property type="nucleotide sequence ID" value="XM_008073759.2"/>
</dbReference>
<feature type="compositionally biased region" description="Basic and acidic residues" evidence="13">
    <location>
        <begin position="543"/>
        <end position="555"/>
    </location>
</feature>
<evidence type="ECO:0000256" key="2">
    <source>
        <dbReference type="ARBA" id="ARBA00022473"/>
    </source>
</evidence>
<evidence type="ECO:0000256" key="6">
    <source>
        <dbReference type="ARBA" id="ARBA00023125"/>
    </source>
</evidence>
<reference evidence="16" key="1">
    <citation type="submission" date="2025-08" db="UniProtKB">
        <authorList>
            <consortium name="RefSeq"/>
        </authorList>
    </citation>
    <scope>IDENTIFICATION</scope>
</reference>
<evidence type="ECO:0000256" key="1">
    <source>
        <dbReference type="ARBA" id="ARBA00004123"/>
    </source>
</evidence>
<feature type="compositionally biased region" description="Polar residues" evidence="13">
    <location>
        <begin position="648"/>
        <end position="657"/>
    </location>
</feature>
<dbReference type="GO" id="GO:0000785">
    <property type="term" value="C:chromatin"/>
    <property type="evidence" value="ECO:0007669"/>
    <property type="project" value="TreeGrafter"/>
</dbReference>
<dbReference type="GO" id="GO:0030154">
    <property type="term" value="P:cell differentiation"/>
    <property type="evidence" value="ECO:0007669"/>
    <property type="project" value="UniProtKB-KW"/>
</dbReference>
<accession>A0A1U7UP15</accession>
<feature type="region of interest" description="Disordered" evidence="13">
    <location>
        <begin position="626"/>
        <end position="657"/>
    </location>
</feature>
<keyword evidence="5" id="KW-0805">Transcription regulation</keyword>
<feature type="domain" description="BHLH" evidence="14">
    <location>
        <begin position="552"/>
        <end position="605"/>
    </location>
</feature>
<dbReference type="Gene3D" id="4.10.280.10">
    <property type="entry name" value="Helix-loop-helix DNA-binding domain"/>
    <property type="match status" value="1"/>
</dbReference>
<evidence type="ECO:0000256" key="3">
    <source>
        <dbReference type="ARBA" id="ARBA00022782"/>
    </source>
</evidence>
<evidence type="ECO:0000256" key="11">
    <source>
        <dbReference type="ARBA" id="ARBA00042405"/>
    </source>
</evidence>
<dbReference type="GO" id="GO:0000978">
    <property type="term" value="F:RNA polymerase II cis-regulatory region sequence-specific DNA binding"/>
    <property type="evidence" value="ECO:0007669"/>
    <property type="project" value="TreeGrafter"/>
</dbReference>
<feature type="compositionally biased region" description="Low complexity" evidence="13">
    <location>
        <begin position="270"/>
        <end position="280"/>
    </location>
</feature>
<feature type="compositionally biased region" description="Polar residues" evidence="13">
    <location>
        <begin position="76"/>
        <end position="96"/>
    </location>
</feature>
<evidence type="ECO:0000259" key="14">
    <source>
        <dbReference type="PROSITE" id="PS50888"/>
    </source>
</evidence>
<feature type="compositionally biased region" description="Basic and acidic residues" evidence="13">
    <location>
        <begin position="56"/>
        <end position="68"/>
    </location>
</feature>
<evidence type="ECO:0000256" key="7">
    <source>
        <dbReference type="ARBA" id="ARBA00023163"/>
    </source>
</evidence>
<feature type="compositionally biased region" description="Low complexity" evidence="13">
    <location>
        <begin position="231"/>
        <end position="244"/>
    </location>
</feature>
<protein>
    <recommendedName>
        <fullName evidence="9">Transcription factor 12</fullName>
    </recommendedName>
    <alternativeName>
        <fullName evidence="12">DNA-binding protein HTF4</fullName>
    </alternativeName>
    <alternativeName>
        <fullName evidence="10">E-box-binding protein</fullName>
    </alternativeName>
    <alternativeName>
        <fullName evidence="11">Transcription factor HTF-4</fullName>
    </alternativeName>
</protein>
<feature type="compositionally biased region" description="Polar residues" evidence="13">
    <location>
        <begin position="1"/>
        <end position="23"/>
    </location>
</feature>
<feature type="compositionally biased region" description="Polar residues" evidence="13">
    <location>
        <begin position="195"/>
        <end position="220"/>
    </location>
</feature>
<proteinExistence type="predicted"/>
<evidence type="ECO:0000256" key="4">
    <source>
        <dbReference type="ARBA" id="ARBA00022902"/>
    </source>
</evidence>
<keyword evidence="6" id="KW-0238">DNA-binding</keyword>
<keyword evidence="7" id="KW-0804">Transcription</keyword>
<dbReference type="GeneID" id="103276357"/>
<evidence type="ECO:0000313" key="16">
    <source>
        <dbReference type="RefSeq" id="XP_008071950.1"/>
    </source>
</evidence>
<feature type="compositionally biased region" description="Polar residues" evidence="13">
    <location>
        <begin position="31"/>
        <end position="51"/>
    </location>
</feature>
<feature type="compositionally biased region" description="Low complexity" evidence="13">
    <location>
        <begin position="636"/>
        <end position="647"/>
    </location>
</feature>
<organism evidence="15 16">
    <name type="scientific">Carlito syrichta</name>
    <name type="common">Philippine tarsier</name>
    <name type="synonym">Tarsius syrichta</name>
    <dbReference type="NCBI Taxonomy" id="1868482"/>
    <lineage>
        <taxon>Eukaryota</taxon>
        <taxon>Metazoa</taxon>
        <taxon>Chordata</taxon>
        <taxon>Craniata</taxon>
        <taxon>Vertebrata</taxon>
        <taxon>Euteleostomi</taxon>
        <taxon>Mammalia</taxon>
        <taxon>Eutheria</taxon>
        <taxon>Euarchontoglires</taxon>
        <taxon>Primates</taxon>
        <taxon>Haplorrhini</taxon>
        <taxon>Tarsiiformes</taxon>
        <taxon>Tarsiidae</taxon>
        <taxon>Carlito</taxon>
    </lineage>
</organism>
<feature type="region of interest" description="Disordered" evidence="13">
    <location>
        <begin position="324"/>
        <end position="370"/>
    </location>
</feature>
<dbReference type="GO" id="GO:0046983">
    <property type="term" value="F:protein dimerization activity"/>
    <property type="evidence" value="ECO:0007669"/>
    <property type="project" value="InterPro"/>
</dbReference>
<evidence type="ECO:0000256" key="9">
    <source>
        <dbReference type="ARBA" id="ARBA00040507"/>
    </source>
</evidence>
<dbReference type="PROSITE" id="PS50888">
    <property type="entry name" value="BHLH"/>
    <property type="match status" value="1"/>
</dbReference>
<evidence type="ECO:0000256" key="10">
    <source>
        <dbReference type="ARBA" id="ARBA00041543"/>
    </source>
</evidence>